<dbReference type="AlphaFoldDB" id="A0A8H7KKR4"/>
<reference evidence="2 3" key="1">
    <citation type="journal article" name="Sci. Rep.">
        <title>Telomere-to-telomere assembled and centromere annotated genomes of the two main subspecies of the button mushroom Agaricus bisporus reveal especially polymorphic chromosome ends.</title>
        <authorList>
            <person name="Sonnenberg A.S.M."/>
            <person name="Sedaghat-Telgerd N."/>
            <person name="Lavrijssen B."/>
            <person name="Ohm R.A."/>
            <person name="Hendrickx P.M."/>
            <person name="Scholtmeijer K."/>
            <person name="Baars J.J.P."/>
            <person name="van Peer A."/>
        </authorList>
    </citation>
    <scope>NUCLEOTIDE SEQUENCE [LARGE SCALE GENOMIC DNA]</scope>
    <source>
        <strain evidence="2 3">H119_p4</strain>
    </source>
</reference>
<evidence type="ECO:0000313" key="2">
    <source>
        <dbReference type="EMBL" id="KAF7784195.1"/>
    </source>
</evidence>
<proteinExistence type="predicted"/>
<evidence type="ECO:0000313" key="3">
    <source>
        <dbReference type="Proteomes" id="UP000629468"/>
    </source>
</evidence>
<dbReference type="InterPro" id="IPR036865">
    <property type="entry name" value="CRAL-TRIO_dom_sf"/>
</dbReference>
<dbReference type="SUPFAM" id="SSF52087">
    <property type="entry name" value="CRAL/TRIO domain"/>
    <property type="match status" value="1"/>
</dbReference>
<dbReference type="Pfam" id="PF00650">
    <property type="entry name" value="CRAL_TRIO"/>
    <property type="match status" value="1"/>
</dbReference>
<sequence length="298" mass="33652">MANPTQQDTLHKFRQQLFEDGILQDGDTIGTDDETLLRFLHARSFDIALSKKMFADCQHWRKTVQGVGIDRIYSQTDPFDYPERETVFKFWPMWFHKTDKQGRPINVQILGKMDLSKLYKVCTPKRHWETVLANAECLPREVLPAASRVAGRHIGTTLVIVDLKGFSLSQFWQAKSIARDSFQMSQDFYPETMGELVIINAPSSFTIIWNVIKPWLARDTAQKVSIYGKDYQKALLDLVDAESLPASLGGKCTCKDLGGCEFSGAGPWLDGRKGWGPRSKARLEEANSEVMLSGAAKL</sequence>
<dbReference type="CDD" id="cd00170">
    <property type="entry name" value="SEC14"/>
    <property type="match status" value="1"/>
</dbReference>
<dbReference type="Gene3D" id="1.10.8.20">
    <property type="entry name" value="N-terminal domain of phosphatidylinositol transfer protein sec14p"/>
    <property type="match status" value="1"/>
</dbReference>
<dbReference type="InterPro" id="IPR051026">
    <property type="entry name" value="PI/PC_transfer"/>
</dbReference>
<dbReference type="PANTHER" id="PTHR45657:SF1">
    <property type="entry name" value="CRAL-TRIO DOMAIN-CONTAINING PROTEIN YKL091C-RELATED"/>
    <property type="match status" value="1"/>
</dbReference>
<dbReference type="PANTHER" id="PTHR45657">
    <property type="entry name" value="CRAL-TRIO DOMAIN-CONTAINING PROTEIN YKL091C-RELATED"/>
    <property type="match status" value="1"/>
</dbReference>
<dbReference type="Gene3D" id="3.40.525.10">
    <property type="entry name" value="CRAL-TRIO lipid binding domain"/>
    <property type="match status" value="1"/>
</dbReference>
<dbReference type="InterPro" id="IPR011074">
    <property type="entry name" value="CRAL/TRIO_N_dom"/>
</dbReference>
<dbReference type="SMART" id="SM01100">
    <property type="entry name" value="CRAL_TRIO_N"/>
    <property type="match status" value="1"/>
</dbReference>
<dbReference type="OMA" id="WETVLAN"/>
<evidence type="ECO:0000259" key="1">
    <source>
        <dbReference type="PROSITE" id="PS50191"/>
    </source>
</evidence>
<dbReference type="InterPro" id="IPR001251">
    <property type="entry name" value="CRAL-TRIO_dom"/>
</dbReference>
<dbReference type="SUPFAM" id="SSF46938">
    <property type="entry name" value="CRAL/TRIO N-terminal domain"/>
    <property type="match status" value="1"/>
</dbReference>
<accession>A0A8H7KKR4</accession>
<name>A0A8H7KKR4_AGABI</name>
<organism evidence="2 3">
    <name type="scientific">Agaricus bisporus var. burnettii</name>
    <dbReference type="NCBI Taxonomy" id="192524"/>
    <lineage>
        <taxon>Eukaryota</taxon>
        <taxon>Fungi</taxon>
        <taxon>Dikarya</taxon>
        <taxon>Basidiomycota</taxon>
        <taxon>Agaricomycotina</taxon>
        <taxon>Agaricomycetes</taxon>
        <taxon>Agaricomycetidae</taxon>
        <taxon>Agaricales</taxon>
        <taxon>Agaricineae</taxon>
        <taxon>Agaricaceae</taxon>
        <taxon>Agaricus</taxon>
    </lineage>
</organism>
<comment type="caution">
    <text evidence="2">The sequence shown here is derived from an EMBL/GenBank/DDBJ whole genome shotgun (WGS) entry which is preliminary data.</text>
</comment>
<protein>
    <recommendedName>
        <fullName evidence="1">CRAL-TRIO domain-containing protein</fullName>
    </recommendedName>
</protein>
<dbReference type="Proteomes" id="UP000629468">
    <property type="component" value="Unassembled WGS sequence"/>
</dbReference>
<dbReference type="Pfam" id="PF03765">
    <property type="entry name" value="CRAL_TRIO_N"/>
    <property type="match status" value="1"/>
</dbReference>
<dbReference type="PROSITE" id="PS50191">
    <property type="entry name" value="CRAL_TRIO"/>
    <property type="match status" value="1"/>
</dbReference>
<dbReference type="InterPro" id="IPR036273">
    <property type="entry name" value="CRAL/TRIO_N_dom_sf"/>
</dbReference>
<feature type="domain" description="CRAL-TRIO" evidence="1">
    <location>
        <begin position="83"/>
        <end position="256"/>
    </location>
</feature>
<gene>
    <name evidence="2" type="ORF">Agabi119p4_360</name>
</gene>
<dbReference type="EMBL" id="JABXXO010000001">
    <property type="protein sequence ID" value="KAF7784195.1"/>
    <property type="molecule type" value="Genomic_DNA"/>
</dbReference>
<dbReference type="SMART" id="SM00516">
    <property type="entry name" value="SEC14"/>
    <property type="match status" value="1"/>
</dbReference>